<dbReference type="AlphaFoldDB" id="A0A409Y4D5"/>
<gene>
    <name evidence="3" type="ORF">CVT26_013061</name>
</gene>
<keyword evidence="4" id="KW-1185">Reference proteome</keyword>
<dbReference type="OrthoDB" id="2690792at2759"/>
<protein>
    <submittedName>
        <fullName evidence="3">Uncharacterized protein</fullName>
    </submittedName>
</protein>
<feature type="coiled-coil region" evidence="1">
    <location>
        <begin position="253"/>
        <end position="280"/>
    </location>
</feature>
<sequence length="446" mass="49012">MDAAPSGSSGPPQWSQLAFHPIGLEDLGKRLRYPVDNQILDIYKDRFDAANLAWFACGHSSKDTHIKKKEMHQEFNVFSRATQPNGAKIRRDVRDKLRTLTFDCAALLDKAFGGSTLVIHVPGTTRPGSAKEVDFVKVDCYFPAHMARENPTCATAIDSIIQRFIRDVGLPTISRFESCTSQDWMRNKDKAFVPPPPYDPDLEAAGTSLSACSVSQHVGRRQALDPSPRVDEEPASTSLGQRRGVDAKQNTTMIALKQRIEQLETSLADSHRREQELLREVHRLSGSPGSRSIPQPPTPSTPGRRCDVNVHMQSPIRQNTGSPTISDSPYESLHSLRQLRARTAPSQNRRGSDIPSPSTSSGVPATADFVQTQGSAKIYAFLGVHGLDRHAATVDAIREVIPEDKWQERLLLAGIPAELLEQLLSLMSSASLAPGVSALDLNYEIV</sequence>
<proteinExistence type="predicted"/>
<accession>A0A409Y4D5</accession>
<organism evidence="3 4">
    <name type="scientific">Gymnopilus dilepis</name>
    <dbReference type="NCBI Taxonomy" id="231916"/>
    <lineage>
        <taxon>Eukaryota</taxon>
        <taxon>Fungi</taxon>
        <taxon>Dikarya</taxon>
        <taxon>Basidiomycota</taxon>
        <taxon>Agaricomycotina</taxon>
        <taxon>Agaricomycetes</taxon>
        <taxon>Agaricomycetidae</taxon>
        <taxon>Agaricales</taxon>
        <taxon>Agaricineae</taxon>
        <taxon>Hymenogastraceae</taxon>
        <taxon>Gymnopilus</taxon>
    </lineage>
</organism>
<dbReference type="STRING" id="231916.A0A409Y4D5"/>
<feature type="region of interest" description="Disordered" evidence="2">
    <location>
        <begin position="282"/>
        <end position="307"/>
    </location>
</feature>
<feature type="compositionally biased region" description="Polar residues" evidence="2">
    <location>
        <begin position="344"/>
        <end position="365"/>
    </location>
</feature>
<comment type="caution">
    <text evidence="3">The sequence shown here is derived from an EMBL/GenBank/DDBJ whole genome shotgun (WGS) entry which is preliminary data.</text>
</comment>
<reference evidence="3 4" key="1">
    <citation type="journal article" date="2018" name="Evol. Lett.">
        <title>Horizontal gene cluster transfer increased hallucinogenic mushroom diversity.</title>
        <authorList>
            <person name="Reynolds H.T."/>
            <person name="Vijayakumar V."/>
            <person name="Gluck-Thaler E."/>
            <person name="Korotkin H.B."/>
            <person name="Matheny P.B."/>
            <person name="Slot J.C."/>
        </authorList>
    </citation>
    <scope>NUCLEOTIDE SEQUENCE [LARGE SCALE GENOMIC DNA]</scope>
    <source>
        <strain evidence="3 4">SRW20</strain>
    </source>
</reference>
<evidence type="ECO:0000256" key="1">
    <source>
        <dbReference type="SAM" id="Coils"/>
    </source>
</evidence>
<dbReference type="Proteomes" id="UP000284706">
    <property type="component" value="Unassembled WGS sequence"/>
</dbReference>
<keyword evidence="1" id="KW-0175">Coiled coil</keyword>
<name>A0A409Y4D5_9AGAR</name>
<feature type="region of interest" description="Disordered" evidence="2">
    <location>
        <begin position="342"/>
        <end position="365"/>
    </location>
</feature>
<dbReference type="InParanoid" id="A0A409Y4D5"/>
<evidence type="ECO:0000256" key="2">
    <source>
        <dbReference type="SAM" id="MobiDB-lite"/>
    </source>
</evidence>
<evidence type="ECO:0000313" key="3">
    <source>
        <dbReference type="EMBL" id="PPQ97887.1"/>
    </source>
</evidence>
<evidence type="ECO:0000313" key="4">
    <source>
        <dbReference type="Proteomes" id="UP000284706"/>
    </source>
</evidence>
<dbReference type="EMBL" id="NHYE01001174">
    <property type="protein sequence ID" value="PPQ97887.1"/>
    <property type="molecule type" value="Genomic_DNA"/>
</dbReference>
<feature type="region of interest" description="Disordered" evidence="2">
    <location>
        <begin position="216"/>
        <end position="249"/>
    </location>
</feature>